<dbReference type="Proteomes" id="UP001224775">
    <property type="component" value="Unassembled WGS sequence"/>
</dbReference>
<keyword evidence="5" id="KW-1185">Reference proteome</keyword>
<gene>
    <name evidence="4" type="ORF">QTG54_000454</name>
</gene>
<protein>
    <submittedName>
        <fullName evidence="4">Cupin domain-containing protein</fullName>
    </submittedName>
</protein>
<name>A0AAD9DJY7_9STRA</name>
<feature type="signal peptide" evidence="2">
    <location>
        <begin position="1"/>
        <end position="27"/>
    </location>
</feature>
<dbReference type="AlphaFoldDB" id="A0AAD9DJY7"/>
<evidence type="ECO:0000313" key="4">
    <source>
        <dbReference type="EMBL" id="KAK1748515.1"/>
    </source>
</evidence>
<feature type="compositionally biased region" description="Acidic residues" evidence="1">
    <location>
        <begin position="364"/>
        <end position="374"/>
    </location>
</feature>
<feature type="chain" id="PRO_5042152485" evidence="2">
    <location>
        <begin position="28"/>
        <end position="435"/>
    </location>
</feature>
<feature type="domain" description="JmjC" evidence="3">
    <location>
        <begin position="187"/>
        <end position="362"/>
    </location>
</feature>
<evidence type="ECO:0000256" key="2">
    <source>
        <dbReference type="SAM" id="SignalP"/>
    </source>
</evidence>
<proteinExistence type="predicted"/>
<dbReference type="SUPFAM" id="SSF51197">
    <property type="entry name" value="Clavaminate synthase-like"/>
    <property type="match status" value="1"/>
</dbReference>
<dbReference type="Gene3D" id="2.60.120.650">
    <property type="entry name" value="Cupin"/>
    <property type="match status" value="1"/>
</dbReference>
<dbReference type="PROSITE" id="PS51184">
    <property type="entry name" value="JMJC"/>
    <property type="match status" value="1"/>
</dbReference>
<evidence type="ECO:0000313" key="5">
    <source>
        <dbReference type="Proteomes" id="UP001224775"/>
    </source>
</evidence>
<evidence type="ECO:0000259" key="3">
    <source>
        <dbReference type="PROSITE" id="PS51184"/>
    </source>
</evidence>
<dbReference type="Pfam" id="PF13621">
    <property type="entry name" value="Cupin_8"/>
    <property type="match status" value="1"/>
</dbReference>
<dbReference type="PANTHER" id="PTHR12480">
    <property type="entry name" value="ARGININE DEMETHYLASE AND LYSYL-HYDROXYLASE JMJD"/>
    <property type="match status" value="1"/>
</dbReference>
<feature type="region of interest" description="Disordered" evidence="1">
    <location>
        <begin position="353"/>
        <end position="395"/>
    </location>
</feature>
<dbReference type="InterPro" id="IPR050910">
    <property type="entry name" value="JMJD6_ArgDemeth/LysHydrox"/>
</dbReference>
<comment type="caution">
    <text evidence="4">The sequence shown here is derived from an EMBL/GenBank/DDBJ whole genome shotgun (WGS) entry which is preliminary data.</text>
</comment>
<organism evidence="4 5">
    <name type="scientific">Skeletonema marinoi</name>
    <dbReference type="NCBI Taxonomy" id="267567"/>
    <lineage>
        <taxon>Eukaryota</taxon>
        <taxon>Sar</taxon>
        <taxon>Stramenopiles</taxon>
        <taxon>Ochrophyta</taxon>
        <taxon>Bacillariophyta</taxon>
        <taxon>Coscinodiscophyceae</taxon>
        <taxon>Thalassiosirophycidae</taxon>
        <taxon>Thalassiosirales</taxon>
        <taxon>Skeletonemataceae</taxon>
        <taxon>Skeletonema</taxon>
        <taxon>Skeletonema marinoi-dohrnii complex</taxon>
    </lineage>
</organism>
<dbReference type="EMBL" id="JATAAI010000001">
    <property type="protein sequence ID" value="KAK1748515.1"/>
    <property type="molecule type" value="Genomic_DNA"/>
</dbReference>
<keyword evidence="2" id="KW-0732">Signal</keyword>
<dbReference type="InterPro" id="IPR003347">
    <property type="entry name" value="JmjC_dom"/>
</dbReference>
<evidence type="ECO:0000256" key="1">
    <source>
        <dbReference type="SAM" id="MobiDB-lite"/>
    </source>
</evidence>
<accession>A0AAD9DJY7</accession>
<dbReference type="InterPro" id="IPR041667">
    <property type="entry name" value="Cupin_8"/>
</dbReference>
<dbReference type="PANTHER" id="PTHR12480:SF35">
    <property type="entry name" value="TRANSCRIPTION FACTOR JUMONJI, JMJC DOMAIN-CONTAINING PROTEIN"/>
    <property type="match status" value="1"/>
</dbReference>
<dbReference type="GO" id="GO:0005737">
    <property type="term" value="C:cytoplasm"/>
    <property type="evidence" value="ECO:0007669"/>
    <property type="project" value="TreeGrafter"/>
</dbReference>
<sequence length="435" mass="49908">MNFSYGRGYKQASFLSTLSLLASFSAALNSETTCIGCPLNADENSPYSKYKHWEDAPASWEEYGHDNDESVCGVPRLTVQQWEKGKWWQKNKPVIVMNVTEQWPAVEHWKKEEMLKRYFDAEATMGEARLLGETGPDDAGHTLTPTTVGTFITQHMYDPLKYFFDRKLRAPQGMLDDCHPYPQPTRAYLKDEMAYAIEAPSHKRKVDPRDDIWRDHLAISIGKDLTGLSFHHHGPAWNVVIFGAKRWILWDHNRFKNNMTRQLRIVRPLDDAELEDRVPPSDVRSHVLSSPEWIKYLYPSPERQEEIRAHGHDCIQRAGELMFVPRRWMHSVINIGDTVSVISEVGHVKGEGKAEEDFAYDPYESSDDDEEDHNEEGLSTEEKIRRRGPPPQWLCADQNPNHPACIFCAKNPDNPVCGDGFIDEDSSSSDDSFDE</sequence>
<reference evidence="4" key="1">
    <citation type="submission" date="2023-06" db="EMBL/GenBank/DDBJ databases">
        <title>Survivors Of The Sea: Transcriptome response of Skeletonema marinoi to long-term dormancy.</title>
        <authorList>
            <person name="Pinder M.I.M."/>
            <person name="Kourtchenko O."/>
            <person name="Robertson E.K."/>
            <person name="Larsson T."/>
            <person name="Maumus F."/>
            <person name="Osuna-Cruz C.M."/>
            <person name="Vancaester E."/>
            <person name="Stenow R."/>
            <person name="Vandepoele K."/>
            <person name="Ploug H."/>
            <person name="Bruchert V."/>
            <person name="Godhe A."/>
            <person name="Topel M."/>
        </authorList>
    </citation>
    <scope>NUCLEOTIDE SEQUENCE</scope>
    <source>
        <strain evidence="4">R05AC</strain>
    </source>
</reference>